<feature type="region of interest" description="Disordered" evidence="6">
    <location>
        <begin position="188"/>
        <end position="213"/>
    </location>
</feature>
<keyword evidence="4" id="KW-0418">Kinase</keyword>
<proteinExistence type="predicted"/>
<dbReference type="PANTHER" id="PTHR24421:SF10">
    <property type="entry name" value="NITRATE_NITRITE SENSOR PROTEIN NARQ"/>
    <property type="match status" value="1"/>
</dbReference>
<sequence>MGRRPPSRPEEASRIVADLTGTTASALGELKVTVGLLRREGDDTADHTRSTSPHTSPALARLPASAASFQVAGVRVSLRTEGEPRPPGAGADLTAYRIVAEALASVTKHAGPGGAEVRPVHTDDHLSVGVTDDGGAVARRVGHASPGGEGYGLIGMRARSAGGRGRAGYRPWGGFEVVSEPAAGIGHHAGDGKTGGAGGAGKAGGAGGAGGAG</sequence>
<evidence type="ECO:0000256" key="1">
    <source>
        <dbReference type="ARBA" id="ARBA00000085"/>
    </source>
</evidence>
<dbReference type="Gene3D" id="3.30.565.10">
    <property type="entry name" value="Histidine kinase-like ATPase, C-terminal domain"/>
    <property type="match status" value="1"/>
</dbReference>
<reference evidence="7" key="1">
    <citation type="submission" date="2022-06" db="EMBL/GenBank/DDBJ databases">
        <title>Complete genome sequence of soil microorganisms Streptomyces sp. Qhu-M197 isolated from Alpine meadows habitats on the Tibetan Plateau.</title>
        <authorList>
            <person name="Zhang B."/>
            <person name="Xiang X."/>
            <person name="Fan J."/>
        </authorList>
    </citation>
    <scope>NUCLEOTIDE SEQUENCE</scope>
    <source>
        <strain evidence="7">Qhu-M197</strain>
    </source>
</reference>
<gene>
    <name evidence="7" type="ORF">NFX46_00735</name>
</gene>
<dbReference type="SUPFAM" id="SSF55874">
    <property type="entry name" value="ATPase domain of HSP90 chaperone/DNA topoisomerase II/histidine kinase"/>
    <property type="match status" value="1"/>
</dbReference>
<keyword evidence="5" id="KW-0902">Two-component regulatory system</keyword>
<evidence type="ECO:0000256" key="2">
    <source>
        <dbReference type="ARBA" id="ARBA00012438"/>
    </source>
</evidence>
<accession>A0ABY4Z048</accession>
<dbReference type="PANTHER" id="PTHR24421">
    <property type="entry name" value="NITRATE/NITRITE SENSOR PROTEIN NARX-RELATED"/>
    <property type="match status" value="1"/>
</dbReference>
<keyword evidence="8" id="KW-1185">Reference proteome</keyword>
<feature type="compositionally biased region" description="Gly residues" evidence="6">
    <location>
        <begin position="192"/>
        <end position="213"/>
    </location>
</feature>
<evidence type="ECO:0000256" key="3">
    <source>
        <dbReference type="ARBA" id="ARBA00022679"/>
    </source>
</evidence>
<evidence type="ECO:0000256" key="4">
    <source>
        <dbReference type="ARBA" id="ARBA00022777"/>
    </source>
</evidence>
<protein>
    <recommendedName>
        <fullName evidence="2">histidine kinase</fullName>
        <ecNumber evidence="2">2.7.13.3</ecNumber>
    </recommendedName>
</protein>
<evidence type="ECO:0000256" key="5">
    <source>
        <dbReference type="ARBA" id="ARBA00023012"/>
    </source>
</evidence>
<organism evidence="7 8">
    <name type="scientific">Streptomyces phaeoluteigriseus</name>
    <dbReference type="NCBI Taxonomy" id="114686"/>
    <lineage>
        <taxon>Bacteria</taxon>
        <taxon>Bacillati</taxon>
        <taxon>Actinomycetota</taxon>
        <taxon>Actinomycetes</taxon>
        <taxon>Kitasatosporales</taxon>
        <taxon>Streptomycetaceae</taxon>
        <taxon>Streptomyces</taxon>
        <taxon>Streptomyces aurantiacus group</taxon>
    </lineage>
</organism>
<feature type="compositionally biased region" description="Basic and acidic residues" evidence="6">
    <location>
        <begin position="38"/>
        <end position="49"/>
    </location>
</feature>
<name>A0ABY4Z048_9ACTN</name>
<dbReference type="CDD" id="cd16917">
    <property type="entry name" value="HATPase_UhpB-NarQ-NarX-like"/>
    <property type="match status" value="1"/>
</dbReference>
<dbReference type="EMBL" id="CP099468">
    <property type="protein sequence ID" value="USQ82419.1"/>
    <property type="molecule type" value="Genomic_DNA"/>
</dbReference>
<evidence type="ECO:0000313" key="7">
    <source>
        <dbReference type="EMBL" id="USQ82419.1"/>
    </source>
</evidence>
<dbReference type="EC" id="2.7.13.3" evidence="2"/>
<dbReference type="InterPro" id="IPR050482">
    <property type="entry name" value="Sensor_HK_TwoCompSys"/>
</dbReference>
<dbReference type="InterPro" id="IPR036890">
    <property type="entry name" value="HATPase_C_sf"/>
</dbReference>
<dbReference type="Proteomes" id="UP001056374">
    <property type="component" value="Chromosome"/>
</dbReference>
<evidence type="ECO:0000313" key="8">
    <source>
        <dbReference type="Proteomes" id="UP001056374"/>
    </source>
</evidence>
<dbReference type="RefSeq" id="WP_252545086.1">
    <property type="nucleotide sequence ID" value="NZ_CP099468.1"/>
</dbReference>
<feature type="region of interest" description="Disordered" evidence="6">
    <location>
        <begin position="38"/>
        <end position="59"/>
    </location>
</feature>
<keyword evidence="3" id="KW-0808">Transferase</keyword>
<comment type="catalytic activity">
    <reaction evidence="1">
        <text>ATP + protein L-histidine = ADP + protein N-phospho-L-histidine.</text>
        <dbReference type="EC" id="2.7.13.3"/>
    </reaction>
</comment>
<evidence type="ECO:0000256" key="6">
    <source>
        <dbReference type="SAM" id="MobiDB-lite"/>
    </source>
</evidence>